<sequence length="95" mass="9940">MLATQLVAGLEAGLRQGFAEDAGEHVARNCIRILGGCPSDNDIAALIAVFAAGASPQNVSRSPMSSLGDWGNPTDHLRYGLTSAPAHFVHAHFSR</sequence>
<dbReference type="InterPro" id="IPR032716">
    <property type="entry name" value="ACC_epsilon"/>
</dbReference>
<accession>A0A177YMH4</accession>
<dbReference type="Proteomes" id="UP000077519">
    <property type="component" value="Unassembled WGS sequence"/>
</dbReference>
<protein>
    <submittedName>
        <fullName evidence="1">Uncharacterized protein</fullName>
    </submittedName>
</protein>
<organism evidence="1 2">
    <name type="scientific">Rhodococcoides kyotonense</name>
    <dbReference type="NCBI Taxonomy" id="398843"/>
    <lineage>
        <taxon>Bacteria</taxon>
        <taxon>Bacillati</taxon>
        <taxon>Actinomycetota</taxon>
        <taxon>Actinomycetes</taxon>
        <taxon>Mycobacteriales</taxon>
        <taxon>Nocardiaceae</taxon>
        <taxon>Rhodococcoides</taxon>
    </lineage>
</organism>
<evidence type="ECO:0000313" key="1">
    <source>
        <dbReference type="EMBL" id="OAK56228.1"/>
    </source>
</evidence>
<dbReference type="EMBL" id="LVHI01000005">
    <property type="protein sequence ID" value="OAK56228.1"/>
    <property type="molecule type" value="Genomic_DNA"/>
</dbReference>
<evidence type="ECO:0000313" key="2">
    <source>
        <dbReference type="Proteomes" id="UP000077519"/>
    </source>
</evidence>
<dbReference type="GO" id="GO:0004658">
    <property type="term" value="F:propionyl-CoA carboxylase activity"/>
    <property type="evidence" value="ECO:0007669"/>
    <property type="project" value="InterPro"/>
</dbReference>
<proteinExistence type="predicted"/>
<gene>
    <name evidence="1" type="ORF">A3K89_17280</name>
</gene>
<reference evidence="1 2" key="1">
    <citation type="submission" date="2016-03" db="EMBL/GenBank/DDBJ databases">
        <title>Genome sequence of Rhodococcus kyotonensis KB10.</title>
        <authorList>
            <person name="Jeong H."/>
            <person name="Hong C.E."/>
            <person name="Jo S.H."/>
            <person name="Park J.M."/>
        </authorList>
    </citation>
    <scope>NUCLEOTIDE SEQUENCE [LARGE SCALE GENOMIC DNA]</scope>
    <source>
        <strain evidence="1 2">KB10</strain>
    </source>
</reference>
<name>A0A177YMH4_9NOCA</name>
<dbReference type="Pfam" id="PF13822">
    <property type="entry name" value="ACC_epsilon"/>
    <property type="match status" value="1"/>
</dbReference>
<dbReference type="AlphaFoldDB" id="A0A177YMH4"/>
<comment type="caution">
    <text evidence="1">The sequence shown here is derived from an EMBL/GenBank/DDBJ whole genome shotgun (WGS) entry which is preliminary data.</text>
</comment>
<dbReference type="GO" id="GO:0003989">
    <property type="term" value="F:acetyl-CoA carboxylase activity"/>
    <property type="evidence" value="ECO:0007669"/>
    <property type="project" value="InterPro"/>
</dbReference>
<keyword evidence="2" id="KW-1185">Reference proteome</keyword>